<feature type="domain" description="Fatty acyl-CoA reductase C-terminal" evidence="11">
    <location>
        <begin position="363"/>
        <end position="455"/>
    </location>
</feature>
<evidence type="ECO:0000313" key="14">
    <source>
        <dbReference type="Proteomes" id="UP001075354"/>
    </source>
</evidence>
<dbReference type="AlphaFoldDB" id="A0AAV7XTC1"/>
<keyword evidence="8 10" id="KW-0472">Membrane</keyword>
<dbReference type="InterPro" id="IPR026055">
    <property type="entry name" value="FAR"/>
</dbReference>
<dbReference type="Gene3D" id="3.40.50.720">
    <property type="entry name" value="NAD(P)-binding Rossmann-like Domain"/>
    <property type="match status" value="1"/>
</dbReference>
<keyword evidence="4 10" id="KW-0812">Transmembrane</keyword>
<evidence type="ECO:0000256" key="9">
    <source>
        <dbReference type="ARBA" id="ARBA00052530"/>
    </source>
</evidence>
<feature type="domain" description="Thioester reductase (TE)" evidence="12">
    <location>
        <begin position="17"/>
        <end position="289"/>
    </location>
</feature>
<evidence type="ECO:0000256" key="5">
    <source>
        <dbReference type="ARBA" id="ARBA00022857"/>
    </source>
</evidence>
<keyword evidence="10" id="KW-0560">Oxidoreductase</keyword>
<proteinExistence type="inferred from homology"/>
<evidence type="ECO:0000313" key="13">
    <source>
        <dbReference type="EMBL" id="KAJ1527953.1"/>
    </source>
</evidence>
<keyword evidence="14" id="KW-1185">Reference proteome</keyword>
<organism evidence="13 14">
    <name type="scientific">Megalurothrips usitatus</name>
    <name type="common">bean blossom thrips</name>
    <dbReference type="NCBI Taxonomy" id="439358"/>
    <lineage>
        <taxon>Eukaryota</taxon>
        <taxon>Metazoa</taxon>
        <taxon>Ecdysozoa</taxon>
        <taxon>Arthropoda</taxon>
        <taxon>Hexapoda</taxon>
        <taxon>Insecta</taxon>
        <taxon>Pterygota</taxon>
        <taxon>Neoptera</taxon>
        <taxon>Paraneoptera</taxon>
        <taxon>Thysanoptera</taxon>
        <taxon>Terebrantia</taxon>
        <taxon>Thripoidea</taxon>
        <taxon>Thripidae</taxon>
        <taxon>Megalurothrips</taxon>
    </lineage>
</organism>
<dbReference type="EMBL" id="JAPTSV010000005">
    <property type="protein sequence ID" value="KAJ1527953.1"/>
    <property type="molecule type" value="Genomic_DNA"/>
</dbReference>
<dbReference type="InterPro" id="IPR013120">
    <property type="entry name" value="FAR_NAD-bd"/>
</dbReference>
<evidence type="ECO:0000259" key="12">
    <source>
        <dbReference type="Pfam" id="PF07993"/>
    </source>
</evidence>
<accession>A0AAV7XTC1</accession>
<comment type="caution">
    <text evidence="13">The sequence shown here is derived from an EMBL/GenBank/DDBJ whole genome shotgun (WGS) entry which is preliminary data.</text>
</comment>
<keyword evidence="6 10" id="KW-1133">Transmembrane helix</keyword>
<dbReference type="InterPro" id="IPR036291">
    <property type="entry name" value="NAD(P)-bd_dom_sf"/>
</dbReference>
<evidence type="ECO:0000256" key="7">
    <source>
        <dbReference type="ARBA" id="ARBA00023098"/>
    </source>
</evidence>
<name>A0AAV7XTC1_9NEOP</name>
<feature type="transmembrane region" description="Helical" evidence="10">
    <location>
        <begin position="354"/>
        <end position="379"/>
    </location>
</feature>
<evidence type="ECO:0000256" key="2">
    <source>
        <dbReference type="ARBA" id="ARBA00005928"/>
    </source>
</evidence>
<gene>
    <name evidence="13" type="ORF">ONE63_007886</name>
</gene>
<dbReference type="GO" id="GO:0005777">
    <property type="term" value="C:peroxisome"/>
    <property type="evidence" value="ECO:0007669"/>
    <property type="project" value="TreeGrafter"/>
</dbReference>
<evidence type="ECO:0000256" key="10">
    <source>
        <dbReference type="RuleBase" id="RU363097"/>
    </source>
</evidence>
<comment type="function">
    <text evidence="10">Catalyzes the reduction of fatty acyl-CoA to fatty alcohols.</text>
</comment>
<dbReference type="CDD" id="cd09071">
    <property type="entry name" value="FAR_C"/>
    <property type="match status" value="1"/>
</dbReference>
<dbReference type="GO" id="GO:0102965">
    <property type="term" value="F:alcohol-forming long-chain fatty acyl-CoA reductase activity"/>
    <property type="evidence" value="ECO:0007669"/>
    <property type="project" value="UniProtKB-EC"/>
</dbReference>
<feature type="transmembrane region" description="Helical" evidence="10">
    <location>
        <begin position="470"/>
        <end position="490"/>
    </location>
</feature>
<comment type="catalytic activity">
    <reaction evidence="9 10">
        <text>a long-chain fatty acyl-CoA + 2 NADPH + 2 H(+) = a long-chain primary fatty alcohol + 2 NADP(+) + CoA</text>
        <dbReference type="Rhea" id="RHEA:52716"/>
        <dbReference type="ChEBI" id="CHEBI:15378"/>
        <dbReference type="ChEBI" id="CHEBI:57287"/>
        <dbReference type="ChEBI" id="CHEBI:57783"/>
        <dbReference type="ChEBI" id="CHEBI:58349"/>
        <dbReference type="ChEBI" id="CHEBI:77396"/>
        <dbReference type="ChEBI" id="CHEBI:83139"/>
        <dbReference type="EC" id="1.2.1.84"/>
    </reaction>
</comment>
<keyword evidence="5 10" id="KW-0521">NADP</keyword>
<comment type="similarity">
    <text evidence="2 10">Belongs to the fatty acyl-CoA reductase family.</text>
</comment>
<protein>
    <recommendedName>
        <fullName evidence="10">Fatty acyl-CoA reductase</fullName>
        <ecNumber evidence="10">1.2.1.84</ecNumber>
    </recommendedName>
</protein>
<dbReference type="Pfam" id="PF07993">
    <property type="entry name" value="NAD_binding_4"/>
    <property type="match status" value="1"/>
</dbReference>
<evidence type="ECO:0000256" key="4">
    <source>
        <dbReference type="ARBA" id="ARBA00022692"/>
    </source>
</evidence>
<evidence type="ECO:0000256" key="3">
    <source>
        <dbReference type="ARBA" id="ARBA00022516"/>
    </source>
</evidence>
<reference evidence="13" key="1">
    <citation type="submission" date="2022-12" db="EMBL/GenBank/DDBJ databases">
        <title>Chromosome-level genome assembly of the bean flower thrips Megalurothrips usitatus.</title>
        <authorList>
            <person name="Ma L."/>
            <person name="Liu Q."/>
            <person name="Li H."/>
            <person name="Cai W."/>
        </authorList>
    </citation>
    <scope>NUCLEOTIDE SEQUENCE</scope>
    <source>
        <strain evidence="13">Cailab_2022a</strain>
    </source>
</reference>
<evidence type="ECO:0000256" key="6">
    <source>
        <dbReference type="ARBA" id="ARBA00022989"/>
    </source>
</evidence>
<dbReference type="GO" id="GO:0035336">
    <property type="term" value="P:long-chain fatty-acyl-CoA metabolic process"/>
    <property type="evidence" value="ECO:0007669"/>
    <property type="project" value="TreeGrafter"/>
</dbReference>
<dbReference type="GO" id="GO:0016020">
    <property type="term" value="C:membrane"/>
    <property type="evidence" value="ECO:0007669"/>
    <property type="project" value="UniProtKB-SubCell"/>
</dbReference>
<keyword evidence="7 10" id="KW-0443">Lipid metabolism</keyword>
<dbReference type="InterPro" id="IPR033640">
    <property type="entry name" value="FAR_C"/>
</dbReference>
<comment type="subcellular location">
    <subcellularLocation>
        <location evidence="1">Membrane</location>
        <topology evidence="1">Multi-pass membrane protein</topology>
    </subcellularLocation>
</comment>
<dbReference type="Pfam" id="PF03015">
    <property type="entry name" value="Sterile"/>
    <property type="match status" value="1"/>
</dbReference>
<dbReference type="SUPFAM" id="SSF51735">
    <property type="entry name" value="NAD(P)-binding Rossmann-fold domains"/>
    <property type="match status" value="1"/>
</dbReference>
<sequence length="514" mass="58074">MDEPSIADFFAGRHVLVTGATGFMGKVLVEKLVRSCPDLAAVYILVRTKRDEEPQRRLEKILALPLFDLVRDEARRKVQVVPGDLKLKGLGLSAEWAAVLRERVSLVFHSAATVRFNDPLKESVLLNTRGTHELVKLALEMPQLAAFLHVSTTYCNVDRVNIEEQVYPEHADWRETIRIVEEADEAALRVLTPKYLGVGEPRGLPNTYCFAKSLAEHVIKDYEDRLPAVIFRPSIVISTDSEPMPGWVDNFNGPVALLVGAAKGVVHVSLVDSDIVADYMPVDIAIKAIIVSAWKKATMTEEERKKVSVYNCASSTVKPITMGEMIEMGLAMMERTPVGFTVWTPAAITTTSFWLYYVCFVLMHIVPALIADAFLSLVGHKFRLMKVQRKLYTANTALSHFTTRTWRFANDKLMKLDDEIPLKDRKTFSYVQLEIEPWDYFDKAILGGRRYLMKEPDETLDSHRAQYKRVLIYSRLIKFAFYTFLLYLVLSSNFVQSRVLAVADVFGLADASAP</sequence>
<evidence type="ECO:0000259" key="11">
    <source>
        <dbReference type="Pfam" id="PF03015"/>
    </source>
</evidence>
<dbReference type="PANTHER" id="PTHR11011">
    <property type="entry name" value="MALE STERILITY PROTEIN 2-RELATED"/>
    <property type="match status" value="1"/>
</dbReference>
<dbReference type="Proteomes" id="UP001075354">
    <property type="component" value="Chromosome 5"/>
</dbReference>
<dbReference type="PANTHER" id="PTHR11011:SF24">
    <property type="entry name" value="FATTY ACYL-COA REDUCTASE"/>
    <property type="match status" value="1"/>
</dbReference>
<evidence type="ECO:0000256" key="8">
    <source>
        <dbReference type="ARBA" id="ARBA00023136"/>
    </source>
</evidence>
<dbReference type="FunFam" id="3.40.50.720:FF:000143">
    <property type="entry name" value="Fatty acyl-CoA reductase"/>
    <property type="match status" value="1"/>
</dbReference>
<keyword evidence="3 10" id="KW-0444">Lipid biosynthesis</keyword>
<evidence type="ECO:0000256" key="1">
    <source>
        <dbReference type="ARBA" id="ARBA00004141"/>
    </source>
</evidence>
<dbReference type="CDD" id="cd05236">
    <property type="entry name" value="FAR-N_SDR_e"/>
    <property type="match status" value="1"/>
</dbReference>
<dbReference type="EC" id="1.2.1.84" evidence="10"/>
<dbReference type="GO" id="GO:0080019">
    <property type="term" value="F:alcohol-forming very long-chain fatty acyl-CoA reductase activity"/>
    <property type="evidence" value="ECO:0007669"/>
    <property type="project" value="InterPro"/>
</dbReference>